<feature type="region of interest" description="Disordered" evidence="1">
    <location>
        <begin position="200"/>
        <end position="285"/>
    </location>
</feature>
<evidence type="ECO:0000256" key="1">
    <source>
        <dbReference type="SAM" id="MobiDB-lite"/>
    </source>
</evidence>
<reference evidence="2" key="1">
    <citation type="journal article" date="2023" name="Mol. Phylogenet. Evol.">
        <title>Genome-scale phylogeny and comparative genomics of the fungal order Sordariales.</title>
        <authorList>
            <person name="Hensen N."/>
            <person name="Bonometti L."/>
            <person name="Westerberg I."/>
            <person name="Brannstrom I.O."/>
            <person name="Guillou S."/>
            <person name="Cros-Aarteil S."/>
            <person name="Calhoun S."/>
            <person name="Haridas S."/>
            <person name="Kuo A."/>
            <person name="Mondo S."/>
            <person name="Pangilinan J."/>
            <person name="Riley R."/>
            <person name="LaButti K."/>
            <person name="Andreopoulos B."/>
            <person name="Lipzen A."/>
            <person name="Chen C."/>
            <person name="Yan M."/>
            <person name="Daum C."/>
            <person name="Ng V."/>
            <person name="Clum A."/>
            <person name="Steindorff A."/>
            <person name="Ohm R.A."/>
            <person name="Martin F."/>
            <person name="Silar P."/>
            <person name="Natvig D.O."/>
            <person name="Lalanne C."/>
            <person name="Gautier V."/>
            <person name="Ament-Velasquez S.L."/>
            <person name="Kruys A."/>
            <person name="Hutchinson M.I."/>
            <person name="Powell A.J."/>
            <person name="Barry K."/>
            <person name="Miller A.N."/>
            <person name="Grigoriev I.V."/>
            <person name="Debuchy R."/>
            <person name="Gladieux P."/>
            <person name="Hiltunen Thoren M."/>
            <person name="Johannesson H."/>
        </authorList>
    </citation>
    <scope>NUCLEOTIDE SEQUENCE</scope>
    <source>
        <strain evidence="2">CBS 958.72</strain>
    </source>
</reference>
<accession>A0AAE0TU94</accession>
<dbReference type="Proteomes" id="UP001287356">
    <property type="component" value="Unassembled WGS sequence"/>
</dbReference>
<comment type="caution">
    <text evidence="2">The sequence shown here is derived from an EMBL/GenBank/DDBJ whole genome shotgun (WGS) entry which is preliminary data.</text>
</comment>
<organism evidence="2 3">
    <name type="scientific">Lasiosphaeria ovina</name>
    <dbReference type="NCBI Taxonomy" id="92902"/>
    <lineage>
        <taxon>Eukaryota</taxon>
        <taxon>Fungi</taxon>
        <taxon>Dikarya</taxon>
        <taxon>Ascomycota</taxon>
        <taxon>Pezizomycotina</taxon>
        <taxon>Sordariomycetes</taxon>
        <taxon>Sordariomycetidae</taxon>
        <taxon>Sordariales</taxon>
        <taxon>Lasiosphaeriaceae</taxon>
        <taxon>Lasiosphaeria</taxon>
    </lineage>
</organism>
<sequence length="285" mass="32922">MPGVLGYGLRDENWKRMWSRLSKILPRVQPPSPPPSLPLSEGGDTDLSGFDTYDPTPEPRNPTPVIEDAWERLEYDRKKFEADREDGDRRRKEELEEIEKIRFIPGSAFRSDEFERLMWVFRRRTEGWTQEQFDEQDRADKSRSKRIDEREKERKRNPPPVLVITREMMEEKHRSWDAQGISKEEQAEMVRIFKYPDIMSSDADKGHRTGMPFKSKAASAQTKGVDRRIRTGRGAKATPAPPKAEPRVRGAKNTPAPPKAQQRVLRHSPAKPGLPAKTNGRRTAL</sequence>
<feature type="compositionally biased region" description="Basic and acidic residues" evidence="1">
    <location>
        <begin position="167"/>
        <end position="182"/>
    </location>
</feature>
<evidence type="ECO:0000313" key="3">
    <source>
        <dbReference type="Proteomes" id="UP001287356"/>
    </source>
</evidence>
<dbReference type="AlphaFoldDB" id="A0AAE0TU94"/>
<reference evidence="2" key="2">
    <citation type="submission" date="2023-06" db="EMBL/GenBank/DDBJ databases">
        <authorList>
            <consortium name="Lawrence Berkeley National Laboratory"/>
            <person name="Haridas S."/>
            <person name="Hensen N."/>
            <person name="Bonometti L."/>
            <person name="Westerberg I."/>
            <person name="Brannstrom I.O."/>
            <person name="Guillou S."/>
            <person name="Cros-Aarteil S."/>
            <person name="Calhoun S."/>
            <person name="Kuo A."/>
            <person name="Mondo S."/>
            <person name="Pangilinan J."/>
            <person name="Riley R."/>
            <person name="Labutti K."/>
            <person name="Andreopoulos B."/>
            <person name="Lipzen A."/>
            <person name="Chen C."/>
            <person name="Yanf M."/>
            <person name="Daum C."/>
            <person name="Ng V."/>
            <person name="Clum A."/>
            <person name="Steindorff A."/>
            <person name="Ohm R."/>
            <person name="Martin F."/>
            <person name="Silar P."/>
            <person name="Natvig D."/>
            <person name="Lalanne C."/>
            <person name="Gautier V."/>
            <person name="Ament-Velasquez S.L."/>
            <person name="Kruys A."/>
            <person name="Hutchinson M.I."/>
            <person name="Powell A.J."/>
            <person name="Barry K."/>
            <person name="Miller A.N."/>
            <person name="Grigoriev I.V."/>
            <person name="Debuchy R."/>
            <person name="Gladieux P."/>
            <person name="Thoren M.H."/>
            <person name="Johannesson H."/>
        </authorList>
    </citation>
    <scope>NUCLEOTIDE SEQUENCE</scope>
    <source>
        <strain evidence="2">CBS 958.72</strain>
    </source>
</reference>
<protein>
    <submittedName>
        <fullName evidence="2">Uncharacterized protein</fullName>
    </submittedName>
</protein>
<name>A0AAE0TU94_9PEZI</name>
<keyword evidence="3" id="KW-1185">Reference proteome</keyword>
<proteinExistence type="predicted"/>
<feature type="region of interest" description="Disordered" evidence="1">
    <location>
        <begin position="130"/>
        <end position="182"/>
    </location>
</feature>
<dbReference type="EMBL" id="JAULSN010000002">
    <property type="protein sequence ID" value="KAK3380183.1"/>
    <property type="molecule type" value="Genomic_DNA"/>
</dbReference>
<feature type="compositionally biased region" description="Pro residues" evidence="1">
    <location>
        <begin position="28"/>
        <end position="37"/>
    </location>
</feature>
<feature type="compositionally biased region" description="Basic and acidic residues" evidence="1">
    <location>
        <begin position="135"/>
        <end position="156"/>
    </location>
</feature>
<gene>
    <name evidence="2" type="ORF">B0T24DRAFT_675896</name>
</gene>
<evidence type="ECO:0000313" key="2">
    <source>
        <dbReference type="EMBL" id="KAK3380183.1"/>
    </source>
</evidence>
<feature type="region of interest" description="Disordered" evidence="1">
    <location>
        <begin position="25"/>
        <end position="66"/>
    </location>
</feature>